<dbReference type="PANTHER" id="PTHR13639:SF2">
    <property type="entry name" value="CYTOCHROME C OXIDASE ASSEMBLY FACTOR 4 HOMOLOG, MITOCHONDRIAL"/>
    <property type="match status" value="1"/>
</dbReference>
<feature type="region of interest" description="Disordered" evidence="1">
    <location>
        <begin position="1"/>
        <end position="25"/>
    </location>
</feature>
<name>A0A9N8YVP2_9GLOM</name>
<dbReference type="GO" id="GO:0005758">
    <property type="term" value="C:mitochondrial intermembrane space"/>
    <property type="evidence" value="ECO:0007669"/>
    <property type="project" value="InterPro"/>
</dbReference>
<accession>A0A9N8YVP2</accession>
<dbReference type="Proteomes" id="UP000789342">
    <property type="component" value="Unassembled WGS sequence"/>
</dbReference>
<dbReference type="PROSITE" id="PS51808">
    <property type="entry name" value="CHCH"/>
    <property type="match status" value="1"/>
</dbReference>
<reference evidence="2" key="1">
    <citation type="submission" date="2021-06" db="EMBL/GenBank/DDBJ databases">
        <authorList>
            <person name="Kallberg Y."/>
            <person name="Tangrot J."/>
            <person name="Rosling A."/>
        </authorList>
    </citation>
    <scope>NUCLEOTIDE SEQUENCE</scope>
    <source>
        <strain evidence="2">CL551</strain>
    </source>
</reference>
<dbReference type="PANTHER" id="PTHR13639">
    <property type="entry name" value="CYTOCHROME C OXIDASE ASSEMBLY FACTOR 4 HOMOLOG, MITOCHONDRIAL"/>
    <property type="match status" value="1"/>
</dbReference>
<gene>
    <name evidence="2" type="ORF">AMORRO_LOCUS1129</name>
</gene>
<dbReference type="AlphaFoldDB" id="A0A9N8YVP2"/>
<keyword evidence="3" id="KW-1185">Reference proteome</keyword>
<sequence>MSAEEQSKRPIIAKPHSQRENKPDEYDEMIAKTGCYEENQELQLCFADKRDWRLCKTEMAKFKE</sequence>
<dbReference type="GO" id="GO:0033617">
    <property type="term" value="P:mitochondrial respiratory chain complex IV assembly"/>
    <property type="evidence" value="ECO:0007669"/>
    <property type="project" value="InterPro"/>
</dbReference>
<feature type="non-terminal residue" evidence="2">
    <location>
        <position position="64"/>
    </location>
</feature>
<evidence type="ECO:0000313" key="2">
    <source>
        <dbReference type="EMBL" id="CAG8455554.1"/>
    </source>
</evidence>
<dbReference type="EMBL" id="CAJVPV010000408">
    <property type="protein sequence ID" value="CAG8455554.1"/>
    <property type="molecule type" value="Genomic_DNA"/>
</dbReference>
<dbReference type="InterPro" id="IPR039870">
    <property type="entry name" value="Coa4-like"/>
</dbReference>
<evidence type="ECO:0000313" key="3">
    <source>
        <dbReference type="Proteomes" id="UP000789342"/>
    </source>
</evidence>
<dbReference type="OrthoDB" id="5586401at2759"/>
<evidence type="ECO:0000256" key="1">
    <source>
        <dbReference type="SAM" id="MobiDB-lite"/>
    </source>
</evidence>
<protein>
    <submittedName>
        <fullName evidence="2">2731_t:CDS:1</fullName>
    </submittedName>
</protein>
<organism evidence="2 3">
    <name type="scientific">Acaulospora morrowiae</name>
    <dbReference type="NCBI Taxonomy" id="94023"/>
    <lineage>
        <taxon>Eukaryota</taxon>
        <taxon>Fungi</taxon>
        <taxon>Fungi incertae sedis</taxon>
        <taxon>Mucoromycota</taxon>
        <taxon>Glomeromycotina</taxon>
        <taxon>Glomeromycetes</taxon>
        <taxon>Diversisporales</taxon>
        <taxon>Acaulosporaceae</taxon>
        <taxon>Acaulospora</taxon>
    </lineage>
</organism>
<comment type="caution">
    <text evidence="2">The sequence shown here is derived from an EMBL/GenBank/DDBJ whole genome shotgun (WGS) entry which is preliminary data.</text>
</comment>
<proteinExistence type="predicted"/>